<name>A0A1I0Y5Y3_9BACI</name>
<dbReference type="Proteomes" id="UP000198642">
    <property type="component" value="Unassembled WGS sequence"/>
</dbReference>
<protein>
    <submittedName>
        <fullName evidence="3">Uncharacterized conserved protein YndB, AHSA1/START domain</fullName>
    </submittedName>
</protein>
<organism evidence="3 4">
    <name type="scientific">Lentibacillus halodurans</name>
    <dbReference type="NCBI Taxonomy" id="237679"/>
    <lineage>
        <taxon>Bacteria</taxon>
        <taxon>Bacillati</taxon>
        <taxon>Bacillota</taxon>
        <taxon>Bacilli</taxon>
        <taxon>Bacillales</taxon>
        <taxon>Bacillaceae</taxon>
        <taxon>Lentibacillus</taxon>
    </lineage>
</organism>
<keyword evidence="4" id="KW-1185">Reference proteome</keyword>
<proteinExistence type="inferred from homology"/>
<accession>A0A1I0Y5Y3</accession>
<reference evidence="3 4" key="1">
    <citation type="submission" date="2016-10" db="EMBL/GenBank/DDBJ databases">
        <authorList>
            <person name="de Groot N.N."/>
        </authorList>
    </citation>
    <scope>NUCLEOTIDE SEQUENCE [LARGE SCALE GENOMIC DNA]</scope>
    <source>
        <strain evidence="3 4">CGMCC 1.3702</strain>
    </source>
</reference>
<dbReference type="Gene3D" id="3.30.530.20">
    <property type="match status" value="1"/>
</dbReference>
<evidence type="ECO:0000256" key="1">
    <source>
        <dbReference type="ARBA" id="ARBA00006817"/>
    </source>
</evidence>
<feature type="domain" description="Activator of Hsp90 ATPase homologue 1/2-like C-terminal" evidence="2">
    <location>
        <begin position="13"/>
        <end position="139"/>
    </location>
</feature>
<evidence type="ECO:0000313" key="4">
    <source>
        <dbReference type="Proteomes" id="UP000198642"/>
    </source>
</evidence>
<evidence type="ECO:0000313" key="3">
    <source>
        <dbReference type="EMBL" id="SFB08795.1"/>
    </source>
</evidence>
<evidence type="ECO:0000259" key="2">
    <source>
        <dbReference type="Pfam" id="PF08327"/>
    </source>
</evidence>
<comment type="similarity">
    <text evidence="1">Belongs to the AHA1 family.</text>
</comment>
<dbReference type="CDD" id="cd07814">
    <property type="entry name" value="SRPBCC_CalC_Aha1-like"/>
    <property type="match status" value="1"/>
</dbReference>
<dbReference type="STRING" id="237679.SAMN04488072_106284"/>
<dbReference type="InterPro" id="IPR023393">
    <property type="entry name" value="START-like_dom_sf"/>
</dbReference>
<dbReference type="InterPro" id="IPR013538">
    <property type="entry name" value="ASHA1/2-like_C"/>
</dbReference>
<dbReference type="AlphaFoldDB" id="A0A1I0Y5Y3"/>
<dbReference type="RefSeq" id="WP_170848210.1">
    <property type="nucleotide sequence ID" value="NZ_FOJW01000006.1"/>
</dbReference>
<dbReference type="EMBL" id="FOJW01000006">
    <property type="protein sequence ID" value="SFB08795.1"/>
    <property type="molecule type" value="Genomic_DNA"/>
</dbReference>
<dbReference type="SUPFAM" id="SSF55961">
    <property type="entry name" value="Bet v1-like"/>
    <property type="match status" value="1"/>
</dbReference>
<sequence>MAETKAVVTYHFNASPEKVYDAWINPEKIKKWMFPNGNMVKCENNPKVGGYFIFVDRREGEDIEHIGQYLQLDKPNLIAFTWATVDDLPDIDTVTVEIQPSENGSDVTLTHEVDPKWAQYIPQTENAWNEMLKAMSHVLS</sequence>
<gene>
    <name evidence="3" type="ORF">SAMN04488072_106284</name>
</gene>
<dbReference type="Pfam" id="PF08327">
    <property type="entry name" value="AHSA1"/>
    <property type="match status" value="1"/>
</dbReference>